<protein>
    <recommendedName>
        <fullName evidence="3">PD-(D/E)XK nuclease family protein</fullName>
    </recommendedName>
</protein>
<dbReference type="RefSeq" id="WP_147546835.1">
    <property type="nucleotide sequence ID" value="NZ_SAYD01000018.1"/>
</dbReference>
<organism evidence="1 2">
    <name type="scientific">Brachyspira aalborgi</name>
    <dbReference type="NCBI Taxonomy" id="29522"/>
    <lineage>
        <taxon>Bacteria</taxon>
        <taxon>Pseudomonadati</taxon>
        <taxon>Spirochaetota</taxon>
        <taxon>Spirochaetia</taxon>
        <taxon>Brachyspirales</taxon>
        <taxon>Brachyspiraceae</taxon>
        <taxon>Brachyspira</taxon>
    </lineage>
</organism>
<gene>
    <name evidence="1" type="ORF">EPJ81_06815</name>
</gene>
<dbReference type="InterPro" id="IPR029470">
    <property type="entry name" value="PDDEXK_4"/>
</dbReference>
<dbReference type="GO" id="GO:0003676">
    <property type="term" value="F:nucleic acid binding"/>
    <property type="evidence" value="ECO:0007669"/>
    <property type="project" value="InterPro"/>
</dbReference>
<evidence type="ECO:0000313" key="2">
    <source>
        <dbReference type="Proteomes" id="UP000325002"/>
    </source>
</evidence>
<reference evidence="1 2" key="1">
    <citation type="journal article" date="1992" name="Lakartidningen">
        <title>[Penicillin V and not amoxicillin is the first choice preparation in acute otitis].</title>
        <authorList>
            <person name="Kamme C."/>
            <person name="Lundgren K."/>
            <person name="Prellner K."/>
        </authorList>
    </citation>
    <scope>NUCLEOTIDE SEQUENCE [LARGE SCALE GENOMIC DNA]</scope>
    <source>
        <strain evidence="1 2">PC3997IV</strain>
    </source>
</reference>
<name>A0A5C8EM78_9SPIR</name>
<dbReference type="Gene3D" id="3.40.1350.10">
    <property type="match status" value="1"/>
</dbReference>
<dbReference type="InterPro" id="IPR011856">
    <property type="entry name" value="tRNA_endonuc-like_dom_sf"/>
</dbReference>
<dbReference type="AlphaFoldDB" id="A0A5C8EM78"/>
<evidence type="ECO:0008006" key="3">
    <source>
        <dbReference type="Google" id="ProtNLM"/>
    </source>
</evidence>
<proteinExistence type="predicted"/>
<accession>A0A5C8EM78</accession>
<dbReference type="Proteomes" id="UP000325002">
    <property type="component" value="Unassembled WGS sequence"/>
</dbReference>
<evidence type="ECO:0000313" key="1">
    <source>
        <dbReference type="EMBL" id="TXJ38833.1"/>
    </source>
</evidence>
<comment type="caution">
    <text evidence="1">The sequence shown here is derived from an EMBL/GenBank/DDBJ whole genome shotgun (WGS) entry which is preliminary data.</text>
</comment>
<sequence>MAKEYLNYFLTKKKITKYNKEAEEENKKNNFNFDFNILKVMSEKYYTEDFHSDIIKQLLKSKAFLNPFLSFIDVNYKEYKDCEVLRENGINSDENGRGRIDILIKNEKSKKAVIIENKINWAGDTYRQLKKYYDYVSKKFKVDKIVYLVPDSGKIPENRSIEGIPNSKIKIVVGYDGKGNDFYTQCVKRGIKNLKNNSKKEWFVLAEHYLQILKEKGESKISYLEKEFYKDITANNENLEKTHLIADIYNERRF</sequence>
<dbReference type="Pfam" id="PF14281">
    <property type="entry name" value="PDDEXK_4"/>
    <property type="match status" value="1"/>
</dbReference>
<dbReference type="EMBL" id="SAYD01000018">
    <property type="protein sequence ID" value="TXJ38833.1"/>
    <property type="molecule type" value="Genomic_DNA"/>
</dbReference>